<dbReference type="SMART" id="SM00302">
    <property type="entry name" value="GED"/>
    <property type="match status" value="1"/>
</dbReference>
<dbReference type="GO" id="GO:0005737">
    <property type="term" value="C:cytoplasm"/>
    <property type="evidence" value="ECO:0007669"/>
    <property type="project" value="TreeGrafter"/>
</dbReference>
<dbReference type="GO" id="GO:0016185">
    <property type="term" value="P:synaptic vesicle budding from presynaptic endocytic zone membrane"/>
    <property type="evidence" value="ECO:0007669"/>
    <property type="project" value="TreeGrafter"/>
</dbReference>
<evidence type="ECO:0000256" key="1">
    <source>
        <dbReference type="SAM" id="Phobius"/>
    </source>
</evidence>
<dbReference type="InterPro" id="IPR020850">
    <property type="entry name" value="GED_dom"/>
</dbReference>
<dbReference type="GO" id="GO:0051607">
    <property type="term" value="P:defense response to virus"/>
    <property type="evidence" value="ECO:0007669"/>
    <property type="project" value="TreeGrafter"/>
</dbReference>
<dbReference type="GO" id="GO:0008017">
    <property type="term" value="F:microtubule binding"/>
    <property type="evidence" value="ECO:0007669"/>
    <property type="project" value="TreeGrafter"/>
</dbReference>
<accession>A0A8C0WSI1</accession>
<dbReference type="InterPro" id="IPR022812">
    <property type="entry name" value="Dynamin"/>
</dbReference>
<dbReference type="InterPro" id="IPR003130">
    <property type="entry name" value="GED"/>
</dbReference>
<evidence type="ECO:0000259" key="2">
    <source>
        <dbReference type="PROSITE" id="PS51388"/>
    </source>
</evidence>
<dbReference type="GO" id="GO:0005886">
    <property type="term" value="C:plasma membrane"/>
    <property type="evidence" value="ECO:0007669"/>
    <property type="project" value="TreeGrafter"/>
</dbReference>
<sequence>MPSVVSAFPDFWHGSLALHLSPCLSCLEVGLFFIAGLCFSLHINVHLILFLLAIHVFRKTRIGLSIKICKIVFVRRNKIRAILSSVGSDVLFGEMKRFENQYRGRELPGFVNYRTFETIIKEQVRALEEPAVDLLHRVTDMVRVAFTNVSAKYFQEFFNLHKTAKNRIEDIRLDQEKEAEKLIRLYFQMEQIVYCQDQVYRVVLQNVREREAEEEKKKYTFSVLPSKDISMAEILQHLKAYHQEARRSISRQVPLMIQYFVLQTFGQRLQKAMLQLLQDKESCSWLLKERSDTSEKRKFLKQRLERLVRARHRLAKFPG</sequence>
<name>A0A8C0WSI1_CASCN</name>
<dbReference type="PROSITE" id="PS51388">
    <property type="entry name" value="GED"/>
    <property type="match status" value="1"/>
</dbReference>
<dbReference type="GO" id="GO:0005874">
    <property type="term" value="C:microtubule"/>
    <property type="evidence" value="ECO:0007669"/>
    <property type="project" value="TreeGrafter"/>
</dbReference>
<dbReference type="Pfam" id="PF01031">
    <property type="entry name" value="Dynamin_M"/>
    <property type="match status" value="1"/>
</dbReference>
<organism evidence="3">
    <name type="scientific">Castor canadensis</name>
    <name type="common">American beaver</name>
    <dbReference type="NCBI Taxonomy" id="51338"/>
    <lineage>
        <taxon>Eukaryota</taxon>
        <taxon>Metazoa</taxon>
        <taxon>Chordata</taxon>
        <taxon>Craniata</taxon>
        <taxon>Vertebrata</taxon>
        <taxon>Euteleostomi</taxon>
        <taxon>Mammalia</taxon>
        <taxon>Eutheria</taxon>
        <taxon>Euarchontoglires</taxon>
        <taxon>Glires</taxon>
        <taxon>Rodentia</taxon>
        <taxon>Castorimorpha</taxon>
        <taxon>Castoridae</taxon>
        <taxon>Castor</taxon>
    </lineage>
</organism>
<dbReference type="Ensembl" id="ENSCCNT00000018788.1">
    <property type="protein sequence ID" value="ENSCCNP00000014321.1"/>
    <property type="gene ID" value="ENSCCNG00000014807.1"/>
</dbReference>
<dbReference type="Pfam" id="PF02212">
    <property type="entry name" value="GED"/>
    <property type="match status" value="1"/>
</dbReference>
<dbReference type="Gene3D" id="1.20.120.1240">
    <property type="entry name" value="Dynamin, middle domain"/>
    <property type="match status" value="1"/>
</dbReference>
<dbReference type="GO" id="GO:0031623">
    <property type="term" value="P:receptor internalization"/>
    <property type="evidence" value="ECO:0007669"/>
    <property type="project" value="TreeGrafter"/>
</dbReference>
<dbReference type="GO" id="GO:0098793">
    <property type="term" value="C:presynapse"/>
    <property type="evidence" value="ECO:0007669"/>
    <property type="project" value="GOC"/>
</dbReference>
<protein>
    <recommendedName>
        <fullName evidence="2">GED domain-containing protein</fullName>
    </recommendedName>
</protein>
<dbReference type="FunFam" id="1.20.120.1240:FF:000007">
    <property type="entry name" value="Interferon-induced GTP-binding protein Mx1"/>
    <property type="match status" value="1"/>
</dbReference>
<dbReference type="InterPro" id="IPR000375">
    <property type="entry name" value="Dynamin_stalk"/>
</dbReference>
<feature type="domain" description="GED" evidence="2">
    <location>
        <begin position="231"/>
        <end position="319"/>
    </location>
</feature>
<dbReference type="GO" id="GO:0005525">
    <property type="term" value="F:GTP binding"/>
    <property type="evidence" value="ECO:0007669"/>
    <property type="project" value="InterPro"/>
</dbReference>
<dbReference type="PANTHER" id="PTHR11566">
    <property type="entry name" value="DYNAMIN"/>
    <property type="match status" value="1"/>
</dbReference>
<keyword evidence="1" id="KW-0812">Transmembrane</keyword>
<evidence type="ECO:0000313" key="3">
    <source>
        <dbReference type="Ensembl" id="ENSCCNP00000014321.1"/>
    </source>
</evidence>
<dbReference type="PANTHER" id="PTHR11566:SF217">
    <property type="entry name" value="INTERFERON-INDUCED GTP-BINDING PROTEIN MX1"/>
    <property type="match status" value="1"/>
</dbReference>
<proteinExistence type="predicted"/>
<keyword evidence="1" id="KW-0472">Membrane</keyword>
<feature type="transmembrane region" description="Helical" evidence="1">
    <location>
        <begin position="31"/>
        <end position="57"/>
    </location>
</feature>
<keyword evidence="1" id="KW-1133">Transmembrane helix</keyword>
<dbReference type="AlphaFoldDB" id="A0A8C0WSI1"/>
<reference evidence="3" key="1">
    <citation type="submission" date="2023-09" db="UniProtKB">
        <authorList>
            <consortium name="Ensembl"/>
        </authorList>
    </citation>
    <scope>IDENTIFICATION</scope>
</reference>
<dbReference type="GO" id="GO:0003924">
    <property type="term" value="F:GTPase activity"/>
    <property type="evidence" value="ECO:0007669"/>
    <property type="project" value="InterPro"/>
</dbReference>
<dbReference type="GO" id="GO:0005634">
    <property type="term" value="C:nucleus"/>
    <property type="evidence" value="ECO:0007669"/>
    <property type="project" value="TreeGrafter"/>
</dbReference>